<feature type="binding site" description="axial binding residue" evidence="3">
    <location>
        <position position="326"/>
    </location>
    <ligand>
        <name>heme</name>
        <dbReference type="ChEBI" id="CHEBI:30413"/>
    </ligand>
    <ligandPart>
        <name>Fe</name>
        <dbReference type="ChEBI" id="CHEBI:18248"/>
    </ligandPart>
</feature>
<evidence type="ECO:0000256" key="1">
    <source>
        <dbReference type="ARBA" id="ARBA00010617"/>
    </source>
</evidence>
<organism evidence="5 6">
    <name type="scientific">Caenorhabditis briggsae</name>
    <dbReference type="NCBI Taxonomy" id="6238"/>
    <lineage>
        <taxon>Eukaryota</taxon>
        <taxon>Metazoa</taxon>
        <taxon>Ecdysozoa</taxon>
        <taxon>Nematoda</taxon>
        <taxon>Chromadorea</taxon>
        <taxon>Rhabditida</taxon>
        <taxon>Rhabditina</taxon>
        <taxon>Rhabditomorpha</taxon>
        <taxon>Rhabditoidea</taxon>
        <taxon>Rhabditidae</taxon>
        <taxon>Peloderinae</taxon>
        <taxon>Caenorhabditis</taxon>
    </lineage>
</organism>
<dbReference type="GO" id="GO:0004497">
    <property type="term" value="F:monooxygenase activity"/>
    <property type="evidence" value="ECO:0007669"/>
    <property type="project" value="UniProtKB-KW"/>
</dbReference>
<dbReference type="Proteomes" id="UP000827892">
    <property type="component" value="Chromosome X"/>
</dbReference>
<evidence type="ECO:0000256" key="2">
    <source>
        <dbReference type="ARBA" id="ARBA00023033"/>
    </source>
</evidence>
<evidence type="ECO:0000256" key="4">
    <source>
        <dbReference type="RuleBase" id="RU000461"/>
    </source>
</evidence>
<comment type="cofactor">
    <cofactor evidence="3">
        <name>heme</name>
        <dbReference type="ChEBI" id="CHEBI:30413"/>
    </cofactor>
</comment>
<reference evidence="5 6" key="1">
    <citation type="submission" date="2022-05" db="EMBL/GenBank/DDBJ databases">
        <title>Chromosome-level reference genomes for two strains of Caenorhabditis briggsae: an improved platform for comparative genomics.</title>
        <authorList>
            <person name="Stevens L."/>
            <person name="Andersen E.C."/>
        </authorList>
    </citation>
    <scope>NUCLEOTIDE SEQUENCE [LARGE SCALE GENOMIC DNA]</scope>
    <source>
        <strain evidence="5">QX1410_ONT</strain>
        <tissue evidence="5">Whole-organism</tissue>
    </source>
</reference>
<evidence type="ECO:0000256" key="3">
    <source>
        <dbReference type="PIRSR" id="PIRSR602401-1"/>
    </source>
</evidence>
<dbReference type="InterPro" id="IPR002401">
    <property type="entry name" value="Cyt_P450_E_grp-I"/>
</dbReference>
<dbReference type="InterPro" id="IPR036396">
    <property type="entry name" value="Cyt_P450_sf"/>
</dbReference>
<dbReference type="EMBL" id="CP090896">
    <property type="protein sequence ID" value="ULT84226.1"/>
    <property type="molecule type" value="Genomic_DNA"/>
</dbReference>
<dbReference type="PANTHER" id="PTHR24284:SF11">
    <property type="entry name" value="CYTOCHROME P450 FAMILY"/>
    <property type="match status" value="1"/>
</dbReference>
<protein>
    <submittedName>
        <fullName evidence="5">Uncharacterized protein</fullName>
    </submittedName>
</protein>
<dbReference type="Gene3D" id="1.10.630.10">
    <property type="entry name" value="Cytochrome P450"/>
    <property type="match status" value="2"/>
</dbReference>
<dbReference type="GO" id="GO:0020037">
    <property type="term" value="F:heme binding"/>
    <property type="evidence" value="ECO:0007669"/>
    <property type="project" value="InterPro"/>
</dbReference>
<dbReference type="SUPFAM" id="SSF48264">
    <property type="entry name" value="Cytochrome P450"/>
    <property type="match status" value="1"/>
</dbReference>
<keyword evidence="3 4" id="KW-0479">Metal-binding</keyword>
<dbReference type="PRINTS" id="PR00463">
    <property type="entry name" value="EP450I"/>
</dbReference>
<evidence type="ECO:0000313" key="5">
    <source>
        <dbReference type="EMBL" id="ULT84226.1"/>
    </source>
</evidence>
<proteinExistence type="inferred from homology"/>
<gene>
    <name evidence="5" type="ORF">L3Y34_013104</name>
</gene>
<dbReference type="PANTHER" id="PTHR24284">
    <property type="entry name" value="CYTOCHROME P450 FAMILY"/>
    <property type="match status" value="1"/>
</dbReference>
<dbReference type="InterPro" id="IPR001128">
    <property type="entry name" value="Cyt_P450"/>
</dbReference>
<keyword evidence="2 4" id="KW-0503">Monooxygenase</keyword>
<dbReference type="PROSITE" id="PS00086">
    <property type="entry name" value="CYTOCHROME_P450"/>
    <property type="match status" value="1"/>
</dbReference>
<comment type="similarity">
    <text evidence="1 4">Belongs to the cytochrome P450 family.</text>
</comment>
<dbReference type="AlphaFoldDB" id="A0AAE8ZUE4"/>
<keyword evidence="3 4" id="KW-0408">Iron</keyword>
<evidence type="ECO:0000313" key="6">
    <source>
        <dbReference type="Proteomes" id="UP000827892"/>
    </source>
</evidence>
<dbReference type="GO" id="GO:0016705">
    <property type="term" value="F:oxidoreductase activity, acting on paired donors, with incorporation or reduction of molecular oxygen"/>
    <property type="evidence" value="ECO:0007669"/>
    <property type="project" value="InterPro"/>
</dbReference>
<keyword evidence="4" id="KW-0560">Oxidoreductase</keyword>
<sequence>MYGLCFTLWAPLPAIVITHYDYLKDAFVTQGDAFITRINRPPETLPQAHNNTGVLVSSRENWRLQRRTSLKILRDFGLSRNLMEEQVMRSVHEMLQQIENINDKKKVDMFWPIRLCVGNVINESLFGYHYKYDDADRFKNFVQIADRHLRAALGKLQLLMTAFPWLRHVPIIRELGYHKIGTTPFCETLCAVFSIKDSSRKRLLIKSKNKVREKIFEVVGTSRLPSMSDKPNMPYTQAVIHEVQRHSNMIPVMLFHTNTEDVVVKGQNVPTGTLVFGQIWSIMKNDSMFDESQKFNPSRYLQADGKTLNNAVIEKKIPFGIGKKACAGEGLARMELFLIFSAFIQKYEFIANSNIDLSPDWGGVLTSKSYTCQLIPQTV</sequence>
<name>A0AAE8ZUE4_CAEBR</name>
<dbReference type="Pfam" id="PF00067">
    <property type="entry name" value="p450"/>
    <property type="match status" value="2"/>
</dbReference>
<dbReference type="InterPro" id="IPR017972">
    <property type="entry name" value="Cyt_P450_CS"/>
</dbReference>
<dbReference type="GO" id="GO:0005506">
    <property type="term" value="F:iron ion binding"/>
    <property type="evidence" value="ECO:0007669"/>
    <property type="project" value="InterPro"/>
</dbReference>
<keyword evidence="3 4" id="KW-0349">Heme</keyword>
<accession>A0AAE8ZUE4</accession>
<dbReference type="PRINTS" id="PR00385">
    <property type="entry name" value="P450"/>
</dbReference>